<evidence type="ECO:0000313" key="1">
    <source>
        <dbReference type="EMBL" id="RZC58357.1"/>
    </source>
</evidence>
<name>A0A4Y7JC21_PAPSO</name>
<evidence type="ECO:0000313" key="2">
    <source>
        <dbReference type="Proteomes" id="UP000316621"/>
    </source>
</evidence>
<dbReference type="Gramene" id="RZC58357">
    <property type="protein sequence ID" value="RZC58357"/>
    <property type="gene ID" value="C5167_005665"/>
</dbReference>
<dbReference type="Proteomes" id="UP000316621">
    <property type="component" value="Chromosome 4"/>
</dbReference>
<gene>
    <name evidence="1" type="ORF">C5167_005665</name>
</gene>
<accession>A0A4Y7JC21</accession>
<dbReference type="EMBL" id="CM010718">
    <property type="protein sequence ID" value="RZC58357.1"/>
    <property type="molecule type" value="Genomic_DNA"/>
</dbReference>
<sequence length="82" mass="9035">MGSRKKRACNKSSPILKLEDDVKFEILIRMSLINAFKQSVGTGRLLHSVDVAVDNALKSFDSLKAVVFTPFPTPLSLELSLT</sequence>
<organism evidence="1 2">
    <name type="scientific">Papaver somniferum</name>
    <name type="common">Opium poppy</name>
    <dbReference type="NCBI Taxonomy" id="3469"/>
    <lineage>
        <taxon>Eukaryota</taxon>
        <taxon>Viridiplantae</taxon>
        <taxon>Streptophyta</taxon>
        <taxon>Embryophyta</taxon>
        <taxon>Tracheophyta</taxon>
        <taxon>Spermatophyta</taxon>
        <taxon>Magnoliopsida</taxon>
        <taxon>Ranunculales</taxon>
        <taxon>Papaveraceae</taxon>
        <taxon>Papaveroideae</taxon>
        <taxon>Papaver</taxon>
    </lineage>
</organism>
<protein>
    <submittedName>
        <fullName evidence="1">Uncharacterized protein</fullName>
    </submittedName>
</protein>
<reference evidence="1 2" key="1">
    <citation type="journal article" date="2018" name="Science">
        <title>The opium poppy genome and morphinan production.</title>
        <authorList>
            <person name="Guo L."/>
            <person name="Winzer T."/>
            <person name="Yang X."/>
            <person name="Li Y."/>
            <person name="Ning Z."/>
            <person name="He Z."/>
            <person name="Teodor R."/>
            <person name="Lu Y."/>
            <person name="Bowser T.A."/>
            <person name="Graham I.A."/>
            <person name="Ye K."/>
        </authorList>
    </citation>
    <scope>NUCLEOTIDE SEQUENCE [LARGE SCALE GENOMIC DNA]</scope>
    <source>
        <strain evidence="2">cv. HN1</strain>
        <tissue evidence="1">Leaves</tissue>
    </source>
</reference>
<proteinExistence type="predicted"/>
<keyword evidence="2" id="KW-1185">Reference proteome</keyword>
<dbReference type="AlphaFoldDB" id="A0A4Y7JC21"/>